<evidence type="ECO:0000256" key="4">
    <source>
        <dbReference type="ARBA" id="ARBA00023002"/>
    </source>
</evidence>
<dbReference type="SUPFAM" id="SSF52518">
    <property type="entry name" value="Thiamin diphosphate-binding fold (THDP-binding)"/>
    <property type="match status" value="1"/>
</dbReference>
<feature type="domain" description="Dehydrogenase E1 component" evidence="8">
    <location>
        <begin position="168"/>
        <end position="428"/>
    </location>
</feature>
<evidence type="ECO:0000256" key="7">
    <source>
        <dbReference type="SAM" id="SignalP"/>
    </source>
</evidence>
<dbReference type="InterPro" id="IPR029061">
    <property type="entry name" value="THDP-binding"/>
</dbReference>
<evidence type="ECO:0000256" key="3">
    <source>
        <dbReference type="ARBA" id="ARBA00022946"/>
    </source>
</evidence>
<sequence>MINTRLMFCFLVLTTLVVIKESVSIHKNRQSFFFLKNYNLNSTFDTCVHSTKRLQRKNAKGQNILSTDTTKEGVKVLNRNKNTDFEKVIDRQITKESNTTLNEILKGVDYKNILVKENYINPRPFVNIDKKKNMSTDFNIYFENNKLEEYILDIPISKEELCMLYEDMFLGRMFENLVAKLYYVKKIKGFVHLYNGQEAISSGEQIPIAVGLGYSILYKKEFNITDNQAINIFNNLTKGNVLDTKGGVENVNVTSNTSGDDDSGSNKENVPDVDVVVCFLGDGTSNIGQFFESLNLSSIYNLPILFIIENNNWAIGMEGSRSSSNDLMNNYNKSMAFNIDTYKVDGNDVLNIYKLAKKKINEIRKRQSGPVLIEAITYRTRGHSLADPDELRISEEKVSWKNRDPITILSSYMKKQNIVQDSYFDDVKKN</sequence>
<dbReference type="InterPro" id="IPR001017">
    <property type="entry name" value="DH_E1"/>
</dbReference>
<comment type="cofactor">
    <cofactor evidence="1">
        <name>thiamine diphosphate</name>
        <dbReference type="ChEBI" id="CHEBI:58937"/>
    </cofactor>
</comment>
<dbReference type="GO" id="GO:0005759">
    <property type="term" value="C:mitochondrial matrix"/>
    <property type="evidence" value="ECO:0007669"/>
    <property type="project" value="UniProtKB-ARBA"/>
</dbReference>
<keyword evidence="10" id="KW-1185">Reference proteome</keyword>
<dbReference type="Gene3D" id="3.40.50.970">
    <property type="match status" value="2"/>
</dbReference>
<evidence type="ECO:0000256" key="6">
    <source>
        <dbReference type="ARBA" id="ARBA00023128"/>
    </source>
</evidence>
<feature type="signal peptide" evidence="7">
    <location>
        <begin position="1"/>
        <end position="22"/>
    </location>
</feature>
<evidence type="ECO:0000256" key="5">
    <source>
        <dbReference type="ARBA" id="ARBA00023052"/>
    </source>
</evidence>
<dbReference type="Proteomes" id="UP000694416">
    <property type="component" value="Unplaced"/>
</dbReference>
<dbReference type="GO" id="GO:0004739">
    <property type="term" value="F:pyruvate dehydrogenase (acetyl-transferring) activity"/>
    <property type="evidence" value="ECO:0007669"/>
    <property type="project" value="TreeGrafter"/>
</dbReference>
<dbReference type="GO" id="GO:0006086">
    <property type="term" value="P:pyruvate decarboxylation to acetyl-CoA"/>
    <property type="evidence" value="ECO:0007669"/>
    <property type="project" value="TreeGrafter"/>
</dbReference>
<evidence type="ECO:0000256" key="1">
    <source>
        <dbReference type="ARBA" id="ARBA00001964"/>
    </source>
</evidence>
<reference evidence="9" key="2">
    <citation type="submission" date="2025-09" db="UniProtKB">
        <authorList>
            <consortium name="Ensembl"/>
        </authorList>
    </citation>
    <scope>IDENTIFICATION</scope>
</reference>
<dbReference type="PANTHER" id="PTHR11516">
    <property type="entry name" value="PYRUVATE DEHYDROGENASE E1 COMPONENT, ALPHA SUBUNIT BACTERIAL AND ORGANELLAR"/>
    <property type="match status" value="1"/>
</dbReference>
<reference evidence="9" key="1">
    <citation type="submission" date="2025-08" db="UniProtKB">
        <authorList>
            <consortium name="Ensembl"/>
        </authorList>
    </citation>
    <scope>IDENTIFICATION</scope>
</reference>
<keyword evidence="5" id="KW-0786">Thiamine pyrophosphate</keyword>
<keyword evidence="7" id="KW-0732">Signal</keyword>
<protein>
    <recommendedName>
        <fullName evidence="8">Dehydrogenase E1 component domain-containing protein</fullName>
    </recommendedName>
</protein>
<keyword evidence="6" id="KW-0496">Mitochondrion</keyword>
<dbReference type="AlphaFoldDB" id="A0A8C9GXQ8"/>
<comment type="subcellular location">
    <subcellularLocation>
        <location evidence="2">Mitochondrion</location>
    </subcellularLocation>
</comment>
<evidence type="ECO:0000259" key="8">
    <source>
        <dbReference type="Pfam" id="PF00676"/>
    </source>
</evidence>
<dbReference type="Ensembl" id="ENSPTET00000018794.1">
    <property type="protein sequence ID" value="ENSPTEP00000012488.1"/>
    <property type="gene ID" value="ENSPTEG00000014011.1"/>
</dbReference>
<name>A0A8C9GXQ8_9PRIM</name>
<accession>A0A8C9GXQ8</accession>
<evidence type="ECO:0000256" key="2">
    <source>
        <dbReference type="ARBA" id="ARBA00004173"/>
    </source>
</evidence>
<proteinExistence type="predicted"/>
<evidence type="ECO:0000313" key="9">
    <source>
        <dbReference type="Ensembl" id="ENSPTEP00000012488.1"/>
    </source>
</evidence>
<dbReference type="PANTHER" id="PTHR11516:SF60">
    <property type="entry name" value="PYRUVATE DEHYDROGENASE E1 COMPONENT SUBUNIT ALPHA"/>
    <property type="match status" value="1"/>
</dbReference>
<organism evidence="9 10">
    <name type="scientific">Piliocolobus tephrosceles</name>
    <name type="common">Ugandan red Colobus</name>
    <dbReference type="NCBI Taxonomy" id="591936"/>
    <lineage>
        <taxon>Eukaryota</taxon>
        <taxon>Metazoa</taxon>
        <taxon>Chordata</taxon>
        <taxon>Craniata</taxon>
        <taxon>Vertebrata</taxon>
        <taxon>Euteleostomi</taxon>
        <taxon>Mammalia</taxon>
        <taxon>Eutheria</taxon>
        <taxon>Euarchontoglires</taxon>
        <taxon>Primates</taxon>
        <taxon>Haplorrhini</taxon>
        <taxon>Catarrhini</taxon>
        <taxon>Cercopithecidae</taxon>
        <taxon>Colobinae</taxon>
        <taxon>Piliocolobus</taxon>
    </lineage>
</organism>
<keyword evidence="4" id="KW-0560">Oxidoreductase</keyword>
<evidence type="ECO:0000313" key="10">
    <source>
        <dbReference type="Proteomes" id="UP000694416"/>
    </source>
</evidence>
<feature type="chain" id="PRO_5034330022" description="Dehydrogenase E1 component domain-containing protein" evidence="7">
    <location>
        <begin position="23"/>
        <end position="430"/>
    </location>
</feature>
<keyword evidence="3" id="KW-0809">Transit peptide</keyword>
<dbReference type="InterPro" id="IPR050642">
    <property type="entry name" value="PDH_E1_Alpha_Subunit"/>
</dbReference>
<dbReference type="Pfam" id="PF00676">
    <property type="entry name" value="E1_dh"/>
    <property type="match status" value="1"/>
</dbReference>